<evidence type="ECO:0000256" key="2">
    <source>
        <dbReference type="ARBA" id="ARBA00009425"/>
    </source>
</evidence>
<feature type="transmembrane region" description="Helical" evidence="7">
    <location>
        <begin position="195"/>
        <end position="219"/>
    </location>
</feature>
<evidence type="ECO:0000256" key="1">
    <source>
        <dbReference type="ARBA" id="ARBA00004651"/>
    </source>
</evidence>
<evidence type="ECO:0000256" key="3">
    <source>
        <dbReference type="ARBA" id="ARBA00022475"/>
    </source>
</evidence>
<keyword evidence="5 7" id="KW-1133">Transmembrane helix</keyword>
<dbReference type="PANTHER" id="PTHR33932">
    <property type="entry name" value="NA(+)/H(+) ANTIPORTER SUBUNIT B"/>
    <property type="match status" value="1"/>
</dbReference>
<proteinExistence type="inferred from homology"/>
<evidence type="ECO:0000256" key="6">
    <source>
        <dbReference type="ARBA" id="ARBA00023136"/>
    </source>
</evidence>
<feature type="transmembrane region" description="Helical" evidence="7">
    <location>
        <begin position="12"/>
        <end position="33"/>
    </location>
</feature>
<evidence type="ECO:0000259" key="8">
    <source>
        <dbReference type="Pfam" id="PF04039"/>
    </source>
</evidence>
<gene>
    <name evidence="9" type="ORF">GCM10009111_06380</name>
</gene>
<organism evidence="9 10">
    <name type="scientific">Colwellia asteriadis</name>
    <dbReference type="NCBI Taxonomy" id="517723"/>
    <lineage>
        <taxon>Bacteria</taxon>
        <taxon>Pseudomonadati</taxon>
        <taxon>Pseudomonadota</taxon>
        <taxon>Gammaproteobacteria</taxon>
        <taxon>Alteromonadales</taxon>
        <taxon>Colwelliaceae</taxon>
        <taxon>Colwellia</taxon>
    </lineage>
</organism>
<feature type="transmembrane region" description="Helical" evidence="7">
    <location>
        <begin position="107"/>
        <end position="127"/>
    </location>
</feature>
<comment type="similarity">
    <text evidence="2">Belongs to the CPA3 antiporters (TC 2.A.63) subunit B family.</text>
</comment>
<feature type="transmembrane region" description="Helical" evidence="7">
    <location>
        <begin position="133"/>
        <end position="153"/>
    </location>
</feature>
<dbReference type="Pfam" id="PF04039">
    <property type="entry name" value="MnhB"/>
    <property type="match status" value="1"/>
</dbReference>
<feature type="transmembrane region" description="Helical" evidence="7">
    <location>
        <begin position="165"/>
        <end position="183"/>
    </location>
</feature>
<dbReference type="EMBL" id="BAAAFA010000002">
    <property type="protein sequence ID" value="GAA0812446.1"/>
    <property type="molecule type" value="Genomic_DNA"/>
</dbReference>
<keyword evidence="3" id="KW-1003">Cell membrane</keyword>
<feature type="domain" description="Na+/H+ antiporter MnhB subunit-related protein" evidence="8">
    <location>
        <begin position="108"/>
        <end position="213"/>
    </location>
</feature>
<reference evidence="10" key="1">
    <citation type="journal article" date="2019" name="Int. J. Syst. Evol. Microbiol.">
        <title>The Global Catalogue of Microorganisms (GCM) 10K type strain sequencing project: providing services to taxonomists for standard genome sequencing and annotation.</title>
        <authorList>
            <consortium name="The Broad Institute Genomics Platform"/>
            <consortium name="The Broad Institute Genome Sequencing Center for Infectious Disease"/>
            <person name="Wu L."/>
            <person name="Ma J."/>
        </authorList>
    </citation>
    <scope>NUCLEOTIDE SEQUENCE [LARGE SCALE GENOMIC DNA]</scope>
    <source>
        <strain evidence="10">JCM 15608</strain>
    </source>
</reference>
<keyword evidence="4 7" id="KW-0812">Transmembrane</keyword>
<protein>
    <recommendedName>
        <fullName evidence="8">Na+/H+ antiporter MnhB subunit-related protein domain-containing protein</fullName>
    </recommendedName>
</protein>
<sequence length="227" mass="24625">MSTLLKSHRQAIEKAIIVGLVVTFIITLLLALFNQPVHDNSLQALAVADINQTGVTNIVTAVLLNYRAYDTFIEFSVFLCVAIAVLPYILEVPVVKFQLHTESQVLLIAKAFIPLTIVMAGYLLWIGSSKPGGAFQAAALLAGCLVLLSLANVRVIDFTKLGYRLLMSSGVLAFSVAILLFYLESQAFIKFPVELAGASILAIEFFATFAIALILFLCFESINKGHA</sequence>
<evidence type="ECO:0000256" key="7">
    <source>
        <dbReference type="SAM" id="Phobius"/>
    </source>
</evidence>
<comment type="caution">
    <text evidence="9">The sequence shown here is derived from an EMBL/GenBank/DDBJ whole genome shotgun (WGS) entry which is preliminary data.</text>
</comment>
<evidence type="ECO:0000313" key="10">
    <source>
        <dbReference type="Proteomes" id="UP001500021"/>
    </source>
</evidence>
<dbReference type="Proteomes" id="UP001500021">
    <property type="component" value="Unassembled WGS sequence"/>
</dbReference>
<dbReference type="InterPro" id="IPR050622">
    <property type="entry name" value="CPA3_antiporter_subunitB"/>
</dbReference>
<name>A0ABP3WCU0_9GAMM</name>
<evidence type="ECO:0000256" key="5">
    <source>
        <dbReference type="ARBA" id="ARBA00022989"/>
    </source>
</evidence>
<evidence type="ECO:0000313" key="9">
    <source>
        <dbReference type="EMBL" id="GAA0812446.1"/>
    </source>
</evidence>
<dbReference type="PANTHER" id="PTHR33932:SF4">
    <property type="entry name" value="NA(+)_H(+) ANTIPORTER SUBUNIT B"/>
    <property type="match status" value="1"/>
</dbReference>
<evidence type="ECO:0000256" key="4">
    <source>
        <dbReference type="ARBA" id="ARBA00022692"/>
    </source>
</evidence>
<keyword evidence="6 7" id="KW-0472">Membrane</keyword>
<dbReference type="RefSeq" id="WP_215978449.1">
    <property type="nucleotide sequence ID" value="NZ_BAAAFA010000002.1"/>
</dbReference>
<comment type="subcellular location">
    <subcellularLocation>
        <location evidence="1">Cell membrane</location>
        <topology evidence="1">Multi-pass membrane protein</topology>
    </subcellularLocation>
</comment>
<dbReference type="InterPro" id="IPR007182">
    <property type="entry name" value="MnhB"/>
</dbReference>
<feature type="transmembrane region" description="Helical" evidence="7">
    <location>
        <begin position="72"/>
        <end position="95"/>
    </location>
</feature>
<keyword evidence="10" id="KW-1185">Reference proteome</keyword>
<accession>A0ABP3WCU0</accession>